<dbReference type="PIRSF" id="PIRSF016565">
    <property type="entry name" value="PucC"/>
    <property type="match status" value="1"/>
</dbReference>
<feature type="transmembrane region" description="Helical" evidence="6">
    <location>
        <begin position="218"/>
        <end position="238"/>
    </location>
</feature>
<comment type="caution">
    <text evidence="7">The sequence shown here is derived from an EMBL/GenBank/DDBJ whole genome shotgun (WGS) entry which is preliminary data.</text>
</comment>
<feature type="transmembrane region" description="Helical" evidence="6">
    <location>
        <begin position="271"/>
        <end position="287"/>
    </location>
</feature>
<keyword evidence="4 6" id="KW-1133">Transmembrane helix</keyword>
<dbReference type="PANTHER" id="PTHR23538:SF1">
    <property type="entry name" value="44.5 KD BACTERIOCHLOROPHYLL SYNTHASE SUBUNIT"/>
    <property type="match status" value="1"/>
</dbReference>
<feature type="transmembrane region" description="Helical" evidence="6">
    <location>
        <begin position="143"/>
        <end position="166"/>
    </location>
</feature>
<reference evidence="7 8" key="1">
    <citation type="submission" date="2019-08" db="EMBL/GenBank/DDBJ databases">
        <authorList>
            <person name="Khan S.A."/>
            <person name="Jeon C.O."/>
            <person name="Jeong S.E."/>
        </authorList>
    </citation>
    <scope>NUCLEOTIDE SEQUENCE [LARGE SCALE GENOMIC DNA]</scope>
    <source>
        <strain evidence="8">IMCC1728</strain>
    </source>
</reference>
<dbReference type="CDD" id="cd06176">
    <property type="entry name" value="MFS_BCD_PucC-like"/>
    <property type="match status" value="1"/>
</dbReference>
<dbReference type="InterPro" id="IPR004896">
    <property type="entry name" value="PucC-rel"/>
</dbReference>
<dbReference type="Proteomes" id="UP000321832">
    <property type="component" value="Unassembled WGS sequence"/>
</dbReference>
<feature type="transmembrane region" description="Helical" evidence="6">
    <location>
        <begin position="115"/>
        <end position="137"/>
    </location>
</feature>
<feature type="transmembrane region" description="Helical" evidence="6">
    <location>
        <begin position="396"/>
        <end position="421"/>
    </location>
</feature>
<feature type="transmembrane region" description="Helical" evidence="6">
    <location>
        <begin position="299"/>
        <end position="326"/>
    </location>
</feature>
<dbReference type="InterPro" id="IPR026036">
    <property type="entry name" value="PucC"/>
</dbReference>
<feature type="transmembrane region" description="Helical" evidence="6">
    <location>
        <begin position="447"/>
        <end position="467"/>
    </location>
</feature>
<name>A0A5C6U3P6_9BURK</name>
<evidence type="ECO:0000256" key="6">
    <source>
        <dbReference type="SAM" id="Phobius"/>
    </source>
</evidence>
<accession>A0A5C6U3P6</accession>
<keyword evidence="3 6" id="KW-0812">Transmembrane</keyword>
<comment type="subcellular location">
    <subcellularLocation>
        <location evidence="1">Membrane</location>
        <topology evidence="1">Multi-pass membrane protein</topology>
    </subcellularLocation>
</comment>
<dbReference type="InterPro" id="IPR036259">
    <property type="entry name" value="MFS_trans_sf"/>
</dbReference>
<dbReference type="GO" id="GO:0016020">
    <property type="term" value="C:membrane"/>
    <property type="evidence" value="ECO:0007669"/>
    <property type="project" value="UniProtKB-SubCell"/>
</dbReference>
<dbReference type="Pfam" id="PF03209">
    <property type="entry name" value="PUCC"/>
    <property type="match status" value="1"/>
</dbReference>
<evidence type="ECO:0000256" key="2">
    <source>
        <dbReference type="ARBA" id="ARBA00008412"/>
    </source>
</evidence>
<evidence type="ECO:0000256" key="1">
    <source>
        <dbReference type="ARBA" id="ARBA00004141"/>
    </source>
</evidence>
<dbReference type="EMBL" id="VOPW01000001">
    <property type="protein sequence ID" value="TXC66375.1"/>
    <property type="molecule type" value="Genomic_DNA"/>
</dbReference>
<feature type="transmembrane region" description="Helical" evidence="6">
    <location>
        <begin position="49"/>
        <end position="70"/>
    </location>
</feature>
<evidence type="ECO:0000256" key="4">
    <source>
        <dbReference type="ARBA" id="ARBA00022989"/>
    </source>
</evidence>
<organism evidence="7 8">
    <name type="scientific">Piscinibacter aquaticus</name>
    <dbReference type="NCBI Taxonomy" id="392597"/>
    <lineage>
        <taxon>Bacteria</taxon>
        <taxon>Pseudomonadati</taxon>
        <taxon>Pseudomonadota</taxon>
        <taxon>Betaproteobacteria</taxon>
        <taxon>Burkholderiales</taxon>
        <taxon>Sphaerotilaceae</taxon>
        <taxon>Piscinibacter</taxon>
    </lineage>
</organism>
<feature type="transmembrane region" description="Helical" evidence="6">
    <location>
        <begin position="76"/>
        <end position="95"/>
    </location>
</feature>
<feature type="transmembrane region" description="Helical" evidence="6">
    <location>
        <begin position="363"/>
        <end position="384"/>
    </location>
</feature>
<sequence>MGRRTRRTRGCHEDRPVALLWKRVGPRFLPFADAATAEVPLSRLLRLSLFQVSVGMATALMVGTLNRVMIVELGMAAWLVALMVALPIVAAPFRAFIGHRSDTHASALGWRRVPYIWLGTMLQFGGLAIMPFALLLLTGQGALGLAGLGYAAAALAFLMVGAGLQTTQTAGLALATDLSTEQNRPRVVALMYVMLLLGMAGGGALFSVVLSEFSPTRLIQVVQGAAVASLWLNGVALWKQEARNPTRRRSKSEPAPDFRVHWRSFIAQPKARRFLWAVGLGTAAFNMQDVVLEPYGGEILHLAVGATSALTAMLAGGSLAAFALAARWLARGADPCRVAATGALLGLPAFAAVVFAAPLEAPWLFRAGTTLIGFGGGLFAVGTLTAAMSMERPEHVGLALGAWGAVQASAAGFAVAAGGALRDGVSTLAMQGALGEALLSPVTGYSFVYHLEIYLLFAALIAIGPLVRPLGRRPAATPTTTKFGLADLPG</sequence>
<feature type="transmembrane region" description="Helical" evidence="6">
    <location>
        <begin position="338"/>
        <end position="357"/>
    </location>
</feature>
<feature type="transmembrane region" description="Helical" evidence="6">
    <location>
        <begin position="187"/>
        <end position="206"/>
    </location>
</feature>
<gene>
    <name evidence="7" type="ORF">FSC37_12500</name>
</gene>
<evidence type="ECO:0000256" key="5">
    <source>
        <dbReference type="ARBA" id="ARBA00023136"/>
    </source>
</evidence>
<dbReference type="AlphaFoldDB" id="A0A5C6U3P6"/>
<evidence type="ECO:0000313" key="7">
    <source>
        <dbReference type="EMBL" id="TXC66375.1"/>
    </source>
</evidence>
<protein>
    <submittedName>
        <fullName evidence="7">BCD family MFS transporter</fullName>
    </submittedName>
</protein>
<keyword evidence="5 6" id="KW-0472">Membrane</keyword>
<dbReference type="SUPFAM" id="SSF103473">
    <property type="entry name" value="MFS general substrate transporter"/>
    <property type="match status" value="1"/>
</dbReference>
<keyword evidence="8" id="KW-1185">Reference proteome</keyword>
<dbReference type="Gene3D" id="1.20.1250.20">
    <property type="entry name" value="MFS general substrate transporter like domains"/>
    <property type="match status" value="1"/>
</dbReference>
<comment type="similarity">
    <text evidence="2">Belongs to the PucC family.</text>
</comment>
<evidence type="ECO:0000256" key="3">
    <source>
        <dbReference type="ARBA" id="ARBA00022692"/>
    </source>
</evidence>
<evidence type="ECO:0000313" key="8">
    <source>
        <dbReference type="Proteomes" id="UP000321832"/>
    </source>
</evidence>
<dbReference type="PANTHER" id="PTHR23538">
    <property type="entry name" value="44.5 KD BACTERIOCHLOROPHYLL SYNTHASE SUBUNIT"/>
    <property type="match status" value="1"/>
</dbReference>
<proteinExistence type="inferred from homology"/>